<proteinExistence type="predicted"/>
<organism evidence="1">
    <name type="scientific">Tanacetum cinerariifolium</name>
    <name type="common">Dalmatian daisy</name>
    <name type="synonym">Chrysanthemum cinerariifolium</name>
    <dbReference type="NCBI Taxonomy" id="118510"/>
    <lineage>
        <taxon>Eukaryota</taxon>
        <taxon>Viridiplantae</taxon>
        <taxon>Streptophyta</taxon>
        <taxon>Embryophyta</taxon>
        <taxon>Tracheophyta</taxon>
        <taxon>Spermatophyta</taxon>
        <taxon>Magnoliopsida</taxon>
        <taxon>eudicotyledons</taxon>
        <taxon>Gunneridae</taxon>
        <taxon>Pentapetalae</taxon>
        <taxon>asterids</taxon>
        <taxon>campanulids</taxon>
        <taxon>Asterales</taxon>
        <taxon>Asteraceae</taxon>
        <taxon>Asteroideae</taxon>
        <taxon>Anthemideae</taxon>
        <taxon>Anthemidinae</taxon>
        <taxon>Tanacetum</taxon>
    </lineage>
</organism>
<reference evidence="1" key="1">
    <citation type="journal article" date="2019" name="Sci. Rep.">
        <title>Draft genome of Tanacetum cinerariifolium, the natural source of mosquito coil.</title>
        <authorList>
            <person name="Yamashiro T."/>
            <person name="Shiraishi A."/>
            <person name="Satake H."/>
            <person name="Nakayama K."/>
        </authorList>
    </citation>
    <scope>NUCLEOTIDE SEQUENCE</scope>
</reference>
<evidence type="ECO:0000313" key="1">
    <source>
        <dbReference type="EMBL" id="GFD21108.1"/>
    </source>
</evidence>
<protein>
    <submittedName>
        <fullName evidence="1">Uncharacterized protein</fullName>
    </submittedName>
</protein>
<comment type="caution">
    <text evidence="1">The sequence shown here is derived from an EMBL/GenBank/DDBJ whole genome shotgun (WGS) entry which is preliminary data.</text>
</comment>
<sequence>MDAYYDKDMGDVIVGKLFYKASCVEARRFDGLITIHAGISYPYQKHKSFYKGVLNLGPGYIRYAKTVEWLIHGYVSMPEME</sequence>
<dbReference type="AlphaFoldDB" id="A0A699UIJ9"/>
<accession>A0A699UIJ9</accession>
<name>A0A699UIJ9_TANCI</name>
<gene>
    <name evidence="1" type="ORF">Tci_893077</name>
</gene>
<dbReference type="EMBL" id="BKCJ011327318">
    <property type="protein sequence ID" value="GFD21108.1"/>
    <property type="molecule type" value="Genomic_DNA"/>
</dbReference>